<organism evidence="1 2">
    <name type="scientific">Cupriavidus neocaledonicus</name>
    <dbReference type="NCBI Taxonomy" id="1040979"/>
    <lineage>
        <taxon>Bacteria</taxon>
        <taxon>Pseudomonadati</taxon>
        <taxon>Pseudomonadota</taxon>
        <taxon>Betaproteobacteria</taxon>
        <taxon>Burkholderiales</taxon>
        <taxon>Burkholderiaceae</taxon>
        <taxon>Cupriavidus</taxon>
    </lineage>
</organism>
<name>A0A375H8M4_9BURK</name>
<evidence type="ECO:0000313" key="2">
    <source>
        <dbReference type="Proteomes" id="UP000255168"/>
    </source>
</evidence>
<dbReference type="AlphaFoldDB" id="A0A375H8M4"/>
<gene>
    <name evidence="1" type="ORF">CBM2607_11539</name>
</gene>
<evidence type="ECO:0000313" key="1">
    <source>
        <dbReference type="EMBL" id="SPD46599.1"/>
    </source>
</evidence>
<proteinExistence type="predicted"/>
<sequence>MIVRITRVKVGHRQALIVQNPSTACAARGFVFGAAKRCASLRHAENQQCHLARIPRSRPEAHFSPVSSFVWLSLQPSGPDGLGCLGVRAVTHELVALGDTVMSTYLEWPGIGMDYLQVLPVAVQEFVQSWLCKACRDASNGDCAGSVPRC</sequence>
<dbReference type="Proteomes" id="UP000255168">
    <property type="component" value="Chromosome I"/>
</dbReference>
<accession>A0A375H8M4</accession>
<protein>
    <submittedName>
        <fullName evidence="1">Uncharacterized protein</fullName>
    </submittedName>
</protein>
<reference evidence="1 2" key="1">
    <citation type="submission" date="2018-01" db="EMBL/GenBank/DDBJ databases">
        <authorList>
            <person name="Clerissi C."/>
        </authorList>
    </citation>
    <scope>NUCLEOTIDE SEQUENCE [LARGE SCALE GENOMIC DNA]</scope>
    <source>
        <strain evidence="1">Cupriavidus taiwanensis STM 6160</strain>
    </source>
</reference>
<dbReference type="EMBL" id="LT984806">
    <property type="protein sequence ID" value="SPD46599.1"/>
    <property type="molecule type" value="Genomic_DNA"/>
</dbReference>